<dbReference type="Proteomes" id="UP000321083">
    <property type="component" value="Unassembled WGS sequence"/>
</dbReference>
<organism evidence="1 2">
    <name type="scientific">Planctomyces bekefii</name>
    <dbReference type="NCBI Taxonomy" id="1653850"/>
    <lineage>
        <taxon>Bacteria</taxon>
        <taxon>Pseudomonadati</taxon>
        <taxon>Planctomycetota</taxon>
        <taxon>Planctomycetia</taxon>
        <taxon>Planctomycetales</taxon>
        <taxon>Planctomycetaceae</taxon>
        <taxon>Planctomyces</taxon>
    </lineage>
</organism>
<dbReference type="EMBL" id="SRHE01000570">
    <property type="protein sequence ID" value="TWW08638.1"/>
    <property type="molecule type" value="Genomic_DNA"/>
</dbReference>
<feature type="non-terminal residue" evidence="1">
    <location>
        <position position="1"/>
    </location>
</feature>
<gene>
    <name evidence="1" type="ORF">E3A20_22280</name>
</gene>
<protein>
    <submittedName>
        <fullName evidence="1">Uncharacterized protein</fullName>
    </submittedName>
</protein>
<sequence length="45" mass="5073">QVQGVAWDITPSSWLGTFSTQETLVDGFILDNTYYGQLNDDILSY</sequence>
<evidence type="ECO:0000313" key="1">
    <source>
        <dbReference type="EMBL" id="TWW08638.1"/>
    </source>
</evidence>
<accession>A0A5C6M1Z2</accession>
<proteinExistence type="predicted"/>
<keyword evidence="2" id="KW-1185">Reference proteome</keyword>
<reference evidence="1 2" key="1">
    <citation type="submission" date="2019-08" db="EMBL/GenBank/DDBJ databases">
        <title>100 year-old enigma solved: identification of Planctomyces bekefii, the type genus and species of the phylum Planctomycetes.</title>
        <authorList>
            <person name="Svetlana D.N."/>
            <person name="Overmann J."/>
        </authorList>
    </citation>
    <scope>NUCLEOTIDE SEQUENCE [LARGE SCALE GENOMIC DNA]</scope>
    <source>
        <strain evidence="1">Phe10_nw2017</strain>
    </source>
</reference>
<name>A0A5C6M1Z2_9PLAN</name>
<dbReference type="AlphaFoldDB" id="A0A5C6M1Z2"/>
<reference evidence="1 2" key="2">
    <citation type="submission" date="2019-08" db="EMBL/GenBank/DDBJ databases">
        <authorList>
            <person name="Henke P."/>
        </authorList>
    </citation>
    <scope>NUCLEOTIDE SEQUENCE [LARGE SCALE GENOMIC DNA]</scope>
    <source>
        <strain evidence="1">Phe10_nw2017</strain>
    </source>
</reference>
<comment type="caution">
    <text evidence="1">The sequence shown here is derived from an EMBL/GenBank/DDBJ whole genome shotgun (WGS) entry which is preliminary data.</text>
</comment>
<evidence type="ECO:0000313" key="2">
    <source>
        <dbReference type="Proteomes" id="UP000321083"/>
    </source>
</evidence>